<feature type="transmembrane region" description="Helical" evidence="6">
    <location>
        <begin position="7"/>
        <end position="27"/>
    </location>
</feature>
<keyword evidence="2" id="KW-1003">Cell membrane</keyword>
<keyword evidence="4 6" id="KW-1133">Transmembrane helix</keyword>
<evidence type="ECO:0000256" key="2">
    <source>
        <dbReference type="ARBA" id="ARBA00022475"/>
    </source>
</evidence>
<dbReference type="InterPro" id="IPR000537">
    <property type="entry name" value="UbiA_prenyltransferase"/>
</dbReference>
<feature type="transmembrane region" description="Helical" evidence="6">
    <location>
        <begin position="78"/>
        <end position="103"/>
    </location>
</feature>
<evidence type="ECO:0000256" key="6">
    <source>
        <dbReference type="SAM" id="Phobius"/>
    </source>
</evidence>
<feature type="transmembrane region" description="Helical" evidence="6">
    <location>
        <begin position="270"/>
        <end position="303"/>
    </location>
</feature>
<dbReference type="RefSeq" id="WP_165440460.1">
    <property type="nucleotide sequence ID" value="NZ_SJPI01000001.1"/>
</dbReference>
<evidence type="ECO:0000313" key="7">
    <source>
        <dbReference type="EMBL" id="TWT52593.1"/>
    </source>
</evidence>
<dbReference type="PANTHER" id="PTHR42723:SF1">
    <property type="entry name" value="CHLOROPHYLL SYNTHASE, CHLOROPLASTIC"/>
    <property type="match status" value="1"/>
</dbReference>
<dbReference type="InterPro" id="IPR050475">
    <property type="entry name" value="Prenyltransferase_related"/>
</dbReference>
<protein>
    <submittedName>
        <fullName evidence="7">Prenyltransferase</fullName>
    </submittedName>
</protein>
<evidence type="ECO:0000313" key="8">
    <source>
        <dbReference type="Proteomes" id="UP000316598"/>
    </source>
</evidence>
<dbReference type="CDD" id="cd13964">
    <property type="entry name" value="PT_UbiA_1"/>
    <property type="match status" value="1"/>
</dbReference>
<evidence type="ECO:0000256" key="5">
    <source>
        <dbReference type="ARBA" id="ARBA00023136"/>
    </source>
</evidence>
<dbReference type="InterPro" id="IPR044878">
    <property type="entry name" value="UbiA_sf"/>
</dbReference>
<feature type="transmembrane region" description="Helical" evidence="6">
    <location>
        <begin position="134"/>
        <end position="156"/>
    </location>
</feature>
<feature type="transmembrane region" description="Helical" evidence="6">
    <location>
        <begin position="109"/>
        <end position="127"/>
    </location>
</feature>
<keyword evidence="7" id="KW-0808">Transferase</keyword>
<gene>
    <name evidence="7" type="ORF">Pla22_02170</name>
</gene>
<feature type="transmembrane region" description="Helical" evidence="6">
    <location>
        <begin position="168"/>
        <end position="188"/>
    </location>
</feature>
<reference evidence="7 8" key="1">
    <citation type="submission" date="2019-02" db="EMBL/GenBank/DDBJ databases">
        <title>Deep-cultivation of Planctomycetes and their phenomic and genomic characterization uncovers novel biology.</title>
        <authorList>
            <person name="Wiegand S."/>
            <person name="Jogler M."/>
            <person name="Boedeker C."/>
            <person name="Pinto D."/>
            <person name="Vollmers J."/>
            <person name="Rivas-Marin E."/>
            <person name="Kohn T."/>
            <person name="Peeters S.H."/>
            <person name="Heuer A."/>
            <person name="Rast P."/>
            <person name="Oberbeckmann S."/>
            <person name="Bunk B."/>
            <person name="Jeske O."/>
            <person name="Meyerdierks A."/>
            <person name="Storesund J.E."/>
            <person name="Kallscheuer N."/>
            <person name="Luecker S."/>
            <person name="Lage O.M."/>
            <person name="Pohl T."/>
            <person name="Merkel B.J."/>
            <person name="Hornburger P."/>
            <person name="Mueller R.-W."/>
            <person name="Bruemmer F."/>
            <person name="Labrenz M."/>
            <person name="Spormann A.M."/>
            <person name="Op Den Camp H."/>
            <person name="Overmann J."/>
            <person name="Amann R."/>
            <person name="Jetten M.S.M."/>
            <person name="Mascher T."/>
            <person name="Medema M.H."/>
            <person name="Devos D.P."/>
            <person name="Kaster A.-K."/>
            <person name="Ovreas L."/>
            <person name="Rohde M."/>
            <person name="Galperin M.Y."/>
            <person name="Jogler C."/>
        </authorList>
    </citation>
    <scope>NUCLEOTIDE SEQUENCE [LARGE SCALE GENOMIC DNA]</scope>
    <source>
        <strain evidence="7 8">Pla22</strain>
    </source>
</reference>
<evidence type="ECO:0000256" key="1">
    <source>
        <dbReference type="ARBA" id="ARBA00004141"/>
    </source>
</evidence>
<dbReference type="Proteomes" id="UP000316598">
    <property type="component" value="Unassembled WGS sequence"/>
</dbReference>
<dbReference type="AlphaFoldDB" id="A0A5C5WRC8"/>
<feature type="transmembrane region" description="Helical" evidence="6">
    <location>
        <begin position="230"/>
        <end position="249"/>
    </location>
</feature>
<comment type="caution">
    <text evidence="7">The sequence shown here is derived from an EMBL/GenBank/DDBJ whole genome shotgun (WGS) entry which is preliminary data.</text>
</comment>
<feature type="transmembrane region" description="Helical" evidence="6">
    <location>
        <begin position="33"/>
        <end position="57"/>
    </location>
</feature>
<keyword evidence="5 6" id="KW-0472">Membrane</keyword>
<dbReference type="GO" id="GO:0016765">
    <property type="term" value="F:transferase activity, transferring alkyl or aryl (other than methyl) groups"/>
    <property type="evidence" value="ECO:0007669"/>
    <property type="project" value="InterPro"/>
</dbReference>
<keyword evidence="8" id="KW-1185">Reference proteome</keyword>
<dbReference type="PANTHER" id="PTHR42723">
    <property type="entry name" value="CHLOROPHYLL SYNTHASE"/>
    <property type="match status" value="1"/>
</dbReference>
<proteinExistence type="predicted"/>
<name>A0A5C5WRC8_9BACT</name>
<keyword evidence="3 6" id="KW-0812">Transmembrane</keyword>
<feature type="transmembrane region" description="Helical" evidence="6">
    <location>
        <begin position="200"/>
        <end position="218"/>
    </location>
</feature>
<dbReference type="Pfam" id="PF01040">
    <property type="entry name" value="UbiA"/>
    <property type="match status" value="1"/>
</dbReference>
<evidence type="ECO:0000256" key="3">
    <source>
        <dbReference type="ARBA" id="ARBA00022692"/>
    </source>
</evidence>
<dbReference type="EMBL" id="SJPI01000001">
    <property type="protein sequence ID" value="TWT52593.1"/>
    <property type="molecule type" value="Genomic_DNA"/>
</dbReference>
<comment type="subcellular location">
    <subcellularLocation>
        <location evidence="1">Membrane</location>
        <topology evidence="1">Multi-pass membrane protein</topology>
    </subcellularLocation>
</comment>
<accession>A0A5C5WRC8</accession>
<dbReference type="GO" id="GO:0016020">
    <property type="term" value="C:membrane"/>
    <property type="evidence" value="ECO:0007669"/>
    <property type="project" value="UniProtKB-SubCell"/>
</dbReference>
<sequence>MSWARLVRLPNVFTVIADVSAAFLLVAHGPEPIGRLVCVVLAGILLYWAGMILNDVFDVEKDKRERSSRPLAAGEISIANARIAGFVAMLGGCVLAGVSGYVADDTYPSTWLPAAIAIVLSMAILLYDGPLKNTLLGPIAMGACRVLSFLLGASPLLGTVEGFEIPKYLFAIAIGMGTYIMGLTMFGSREADESGAGSPPLAAGTFVTLLGAIMLAFAPRLERVPVGWHVSTQMTFPILIGLVAFPVVIRAYRAVKDPTPLKIQTTMKIGILTIIPLAASFAFLGAGQVWGLVIFALVVPAMLLSKQFHVT</sequence>
<dbReference type="Gene3D" id="1.10.357.140">
    <property type="entry name" value="UbiA prenyltransferase"/>
    <property type="match status" value="1"/>
</dbReference>
<organism evidence="7 8">
    <name type="scientific">Rubripirellula amarantea</name>
    <dbReference type="NCBI Taxonomy" id="2527999"/>
    <lineage>
        <taxon>Bacteria</taxon>
        <taxon>Pseudomonadati</taxon>
        <taxon>Planctomycetota</taxon>
        <taxon>Planctomycetia</taxon>
        <taxon>Pirellulales</taxon>
        <taxon>Pirellulaceae</taxon>
        <taxon>Rubripirellula</taxon>
    </lineage>
</organism>
<evidence type="ECO:0000256" key="4">
    <source>
        <dbReference type="ARBA" id="ARBA00022989"/>
    </source>
</evidence>